<proteinExistence type="predicted"/>
<dbReference type="Gene3D" id="3.40.50.720">
    <property type="entry name" value="NAD(P)-binding Rossmann-like Domain"/>
    <property type="match status" value="1"/>
</dbReference>
<reference evidence="1 2" key="1">
    <citation type="submission" date="2016-08" db="EMBL/GenBank/DDBJ databases">
        <title>Whole genome shotgun sequence of Pichia membranifaciens KS47-1.</title>
        <authorList>
            <person name="Konishi M."/>
            <person name="Ishida M."/>
            <person name="Arakawa T."/>
            <person name="Kato Y."/>
            <person name="Horiuchi J."/>
        </authorList>
    </citation>
    <scope>NUCLEOTIDE SEQUENCE [LARGE SCALE GENOMIC DNA]</scope>
    <source>
        <strain evidence="1 2">KS47-1</strain>
    </source>
</reference>
<dbReference type="AlphaFoldDB" id="A0A1Q2YMK0"/>
<organism evidence="1 2">
    <name type="scientific">Pichia membranifaciens</name>
    <dbReference type="NCBI Taxonomy" id="4926"/>
    <lineage>
        <taxon>Eukaryota</taxon>
        <taxon>Fungi</taxon>
        <taxon>Dikarya</taxon>
        <taxon>Ascomycota</taxon>
        <taxon>Saccharomycotina</taxon>
        <taxon>Pichiomycetes</taxon>
        <taxon>Pichiales</taxon>
        <taxon>Pichiaceae</taxon>
        <taxon>Pichia</taxon>
    </lineage>
</organism>
<protein>
    <submittedName>
        <fullName evidence="1">Uncharacterized protein</fullName>
    </submittedName>
</protein>
<dbReference type="EMBL" id="BDGI01000191">
    <property type="protein sequence ID" value="GAV30603.1"/>
    <property type="molecule type" value="Genomic_DNA"/>
</dbReference>
<accession>A0A1Q2YMK0</accession>
<name>A0A1Q2YMK0_9ASCO</name>
<gene>
    <name evidence="1" type="ORF">PMKS-004117</name>
</gene>
<sequence length="111" mass="12397">MLFESPTQAYAKKGVIGASRSEVKILRLLKNFKEKYPDGNLIFKIVSDILSKNGFDDILKGHSEIKFVCHTASFHPGVKQKPNSLDVGSSTQESSLEEIYLKPDSKFAIHN</sequence>
<evidence type="ECO:0000313" key="2">
    <source>
        <dbReference type="Proteomes" id="UP000186136"/>
    </source>
</evidence>
<dbReference type="Proteomes" id="UP000186136">
    <property type="component" value="Unassembled WGS sequence"/>
</dbReference>
<keyword evidence="2" id="KW-1185">Reference proteome</keyword>
<evidence type="ECO:0000313" key="1">
    <source>
        <dbReference type="EMBL" id="GAV30603.1"/>
    </source>
</evidence>
<dbReference type="OrthoDB" id="2735536at2759"/>
<comment type="caution">
    <text evidence="1">The sequence shown here is derived from an EMBL/GenBank/DDBJ whole genome shotgun (WGS) entry which is preliminary data.</text>
</comment>